<organism evidence="2 3">
    <name type="scientific">Tilletiaria anomala (strain ATCC 24038 / CBS 436.72 / UBC 951)</name>
    <dbReference type="NCBI Taxonomy" id="1037660"/>
    <lineage>
        <taxon>Eukaryota</taxon>
        <taxon>Fungi</taxon>
        <taxon>Dikarya</taxon>
        <taxon>Basidiomycota</taxon>
        <taxon>Ustilaginomycotina</taxon>
        <taxon>Exobasidiomycetes</taxon>
        <taxon>Georgefischeriales</taxon>
        <taxon>Tilletiariaceae</taxon>
        <taxon>Tilletiaria</taxon>
    </lineage>
</organism>
<feature type="region of interest" description="Disordered" evidence="1">
    <location>
        <begin position="91"/>
        <end position="118"/>
    </location>
</feature>
<gene>
    <name evidence="2" type="ORF">K437DRAFT_73661</name>
</gene>
<dbReference type="EMBL" id="JMSN01000020">
    <property type="protein sequence ID" value="KDN49914.1"/>
    <property type="molecule type" value="Genomic_DNA"/>
</dbReference>
<protein>
    <submittedName>
        <fullName evidence="2">Uncharacterized protein</fullName>
    </submittedName>
</protein>
<proteinExistence type="predicted"/>
<reference evidence="2 3" key="1">
    <citation type="submission" date="2014-05" db="EMBL/GenBank/DDBJ databases">
        <title>Draft genome sequence of a rare smut relative, Tilletiaria anomala UBC 951.</title>
        <authorList>
            <consortium name="DOE Joint Genome Institute"/>
            <person name="Toome M."/>
            <person name="Kuo A."/>
            <person name="Henrissat B."/>
            <person name="Lipzen A."/>
            <person name="Tritt A."/>
            <person name="Yoshinaga Y."/>
            <person name="Zane M."/>
            <person name="Barry K."/>
            <person name="Grigoriev I.V."/>
            <person name="Spatafora J.W."/>
            <person name="Aimea M.C."/>
        </authorList>
    </citation>
    <scope>NUCLEOTIDE SEQUENCE [LARGE SCALE GENOMIC DNA]</scope>
    <source>
        <strain evidence="2 3">UBC 951</strain>
    </source>
</reference>
<evidence type="ECO:0000313" key="2">
    <source>
        <dbReference type="EMBL" id="KDN49914.1"/>
    </source>
</evidence>
<accession>A0A066WFS7</accession>
<dbReference type="GeneID" id="25267770"/>
<evidence type="ECO:0000313" key="3">
    <source>
        <dbReference type="Proteomes" id="UP000027361"/>
    </source>
</evidence>
<dbReference type="RefSeq" id="XP_013244428.1">
    <property type="nucleotide sequence ID" value="XM_013388974.1"/>
</dbReference>
<dbReference type="HOGENOM" id="CLU_1769379_0_0_1"/>
<keyword evidence="3" id="KW-1185">Reference proteome</keyword>
<dbReference type="Proteomes" id="UP000027361">
    <property type="component" value="Unassembled WGS sequence"/>
</dbReference>
<evidence type="ECO:0000256" key="1">
    <source>
        <dbReference type="SAM" id="MobiDB-lite"/>
    </source>
</evidence>
<dbReference type="AlphaFoldDB" id="A0A066WFS7"/>
<sequence>MCIARLFCSFAIAIYLPPRSHTVQKTSIQVALKRREPKLAVAIATAKSAKSMDGLLIAQARAATRASSAKSTCSSPVRSQSRCPPWCQASLRRASPRTPEADAPVADGTPANSIGDLTLTDQVRRAPHEWRGGVGKGCTRNSETVHR</sequence>
<dbReference type="InParanoid" id="A0A066WFS7"/>
<name>A0A066WFS7_TILAU</name>
<comment type="caution">
    <text evidence="2">The sequence shown here is derived from an EMBL/GenBank/DDBJ whole genome shotgun (WGS) entry which is preliminary data.</text>
</comment>